<keyword evidence="7" id="KW-1133">Transmembrane helix</keyword>
<reference evidence="10" key="1">
    <citation type="submission" date="2025-08" db="UniProtKB">
        <authorList>
            <consortium name="RefSeq"/>
        </authorList>
    </citation>
    <scope>IDENTIFICATION</scope>
</reference>
<dbReference type="RefSeq" id="XP_055360437.1">
    <property type="nucleotide sequence ID" value="XM_055504462.1"/>
</dbReference>
<evidence type="ECO:0000256" key="3">
    <source>
        <dbReference type="ARBA" id="ARBA00022690"/>
    </source>
</evidence>
<dbReference type="GO" id="GO:0005773">
    <property type="term" value="C:vacuole"/>
    <property type="evidence" value="ECO:0007669"/>
    <property type="project" value="UniProtKB-SubCell"/>
</dbReference>
<dbReference type="AlphaFoldDB" id="A0A9W2XFE2"/>
<evidence type="ECO:0000256" key="6">
    <source>
        <dbReference type="ARBA" id="ARBA00074892"/>
    </source>
</evidence>
<dbReference type="KEGG" id="bspl:114845312"/>
<comment type="function">
    <text evidence="5">Inhibits papain and ficin (cysteine proteinases) but not trypsin (a serine proteinase).</text>
</comment>
<comment type="subcellular location">
    <subcellularLocation>
        <location evidence="1">Vacuole</location>
    </subcellularLocation>
</comment>
<dbReference type="SMART" id="SM00848">
    <property type="entry name" value="Inhibitor_I29"/>
    <property type="match status" value="1"/>
</dbReference>
<dbReference type="GO" id="GO:0004869">
    <property type="term" value="F:cysteine-type endopeptidase inhibitor activity"/>
    <property type="evidence" value="ECO:0007669"/>
    <property type="project" value="UniProtKB-KW"/>
</dbReference>
<evidence type="ECO:0000256" key="7">
    <source>
        <dbReference type="SAM" id="Phobius"/>
    </source>
</evidence>
<name>A0A9W2XFE2_BETSP</name>
<proteinExistence type="predicted"/>
<keyword evidence="4" id="KW-0789">Thiol protease inhibitor</keyword>
<keyword evidence="7" id="KW-0472">Membrane</keyword>
<feature type="domain" description="Cathepsin propeptide inhibitor" evidence="8">
    <location>
        <begin position="61"/>
        <end position="121"/>
    </location>
</feature>
<evidence type="ECO:0000256" key="2">
    <source>
        <dbReference type="ARBA" id="ARBA00022554"/>
    </source>
</evidence>
<dbReference type="InterPro" id="IPR038765">
    <property type="entry name" value="Papain-like_cys_pep_sf"/>
</dbReference>
<feature type="transmembrane region" description="Helical" evidence="7">
    <location>
        <begin position="34"/>
        <end position="53"/>
    </location>
</feature>
<protein>
    <recommendedName>
        <fullName evidence="6">Cystein proteinase inhibitor protein salarin</fullName>
    </recommendedName>
</protein>
<evidence type="ECO:0000256" key="4">
    <source>
        <dbReference type="ARBA" id="ARBA00022704"/>
    </source>
</evidence>
<evidence type="ECO:0000313" key="9">
    <source>
        <dbReference type="Proteomes" id="UP000515150"/>
    </source>
</evidence>
<dbReference type="FunFam" id="1.10.287.2250:FF:000003">
    <property type="entry name" value="Cathepsin L"/>
    <property type="match status" value="1"/>
</dbReference>
<evidence type="ECO:0000256" key="5">
    <source>
        <dbReference type="ARBA" id="ARBA00053917"/>
    </source>
</evidence>
<evidence type="ECO:0000256" key="1">
    <source>
        <dbReference type="ARBA" id="ARBA00004116"/>
    </source>
</evidence>
<dbReference type="Proteomes" id="UP000515150">
    <property type="component" value="Chromosome 19"/>
</dbReference>
<dbReference type="Gene3D" id="1.10.287.2250">
    <property type="match status" value="1"/>
</dbReference>
<sequence length="303" mass="35579">MTPVLWPRNQNLFTKPESSLLHRVRQTMGPSNRMLLGACVMLLVALWLSLYLVRPSLDEQWEQWKTKYKKLYKNQNEEELRRRIWEQNMEMIEVHNQEAKQGNHSYTLGMNQFGDRVSVEMPVMKASNRMLRHILAKISRKMTVLDQELKIQIWEKMNKKLIKYDKILNQQILNKMTAGIKNDWMPAHVLKEVETTLAECNAILRALVLNDIYEQMDNKSITSRDFILQDIAKTVAQYQRIKVYKSSGKNLPKSIDYRQHSLVTPVRNQVQYSETTSSSHMSLVKLKSLLVLHARSVWLLLGL</sequence>
<keyword evidence="9" id="KW-1185">Reference proteome</keyword>
<keyword evidence="7" id="KW-0812">Transmembrane</keyword>
<accession>A0A9W2XFE2</accession>
<dbReference type="Pfam" id="PF08246">
    <property type="entry name" value="Inhibitor_I29"/>
    <property type="match status" value="1"/>
</dbReference>
<evidence type="ECO:0000259" key="8">
    <source>
        <dbReference type="SMART" id="SM00848"/>
    </source>
</evidence>
<organism evidence="9 10">
    <name type="scientific">Betta splendens</name>
    <name type="common">Siamese fighting fish</name>
    <dbReference type="NCBI Taxonomy" id="158456"/>
    <lineage>
        <taxon>Eukaryota</taxon>
        <taxon>Metazoa</taxon>
        <taxon>Chordata</taxon>
        <taxon>Craniata</taxon>
        <taxon>Vertebrata</taxon>
        <taxon>Euteleostomi</taxon>
        <taxon>Actinopterygii</taxon>
        <taxon>Neopterygii</taxon>
        <taxon>Teleostei</taxon>
        <taxon>Neoteleostei</taxon>
        <taxon>Acanthomorphata</taxon>
        <taxon>Anabantaria</taxon>
        <taxon>Anabantiformes</taxon>
        <taxon>Anabantoidei</taxon>
        <taxon>Osphronemidae</taxon>
        <taxon>Betta</taxon>
    </lineage>
</organism>
<keyword evidence="3" id="KW-0646">Protease inhibitor</keyword>
<dbReference type="OrthoDB" id="5855924at2759"/>
<dbReference type="InterPro" id="IPR013201">
    <property type="entry name" value="Prot_inhib_I29"/>
</dbReference>
<evidence type="ECO:0000313" key="10">
    <source>
        <dbReference type="RefSeq" id="XP_055360437.1"/>
    </source>
</evidence>
<dbReference type="GeneID" id="114845312"/>
<gene>
    <name evidence="10" type="primary">LOC114845312</name>
</gene>
<dbReference type="SUPFAM" id="SSF54001">
    <property type="entry name" value="Cysteine proteinases"/>
    <property type="match status" value="1"/>
</dbReference>
<keyword evidence="2" id="KW-0926">Vacuole</keyword>